<feature type="domain" description="Large ribosomal subunit protein bL12 C-terminal" evidence="5">
    <location>
        <begin position="57"/>
        <end position="123"/>
    </location>
</feature>
<dbReference type="InterPro" id="IPR000206">
    <property type="entry name" value="Ribosomal_bL12"/>
</dbReference>
<dbReference type="GO" id="GO:0003729">
    <property type="term" value="F:mRNA binding"/>
    <property type="evidence" value="ECO:0007669"/>
    <property type="project" value="TreeGrafter"/>
</dbReference>
<name>A0A0H5BWI7_9ENTR</name>
<comment type="similarity">
    <text evidence="1 4">Belongs to the bacterial ribosomal protein bL12 family.</text>
</comment>
<dbReference type="GO" id="GO:0006412">
    <property type="term" value="P:translation"/>
    <property type="evidence" value="ECO:0007669"/>
    <property type="project" value="UniProtKB-UniRule"/>
</dbReference>
<dbReference type="Proteomes" id="UP000242753">
    <property type="component" value="Chromosome I"/>
</dbReference>
<evidence type="ECO:0000256" key="1">
    <source>
        <dbReference type="ARBA" id="ARBA00007197"/>
    </source>
</evidence>
<comment type="function">
    <text evidence="4">Forms part of the ribosomal stalk which helps the ribosome interact with GTP-bound translation factors. Is thus essential for accurate translation.</text>
</comment>
<sequence length="123" mass="13619">MLITKEEIISAISKMSVMDIMELVRMIEKKFDVSFSKSTITSSSIPEKNVVEEKTEFDVILNNIGPNKVSVIKVVRSAVGVGLKEAKDLVESFPVIIKKGVLKDHANDLKKMLEEVGASIELK</sequence>
<dbReference type="AlphaFoldDB" id="A0A0H5BWI7"/>
<dbReference type="KEGG" id="wca:WEOB_119"/>
<dbReference type="PATRIC" id="fig|1594731.3.peg.111"/>
<dbReference type="GO" id="GO:0003735">
    <property type="term" value="F:structural constituent of ribosome"/>
    <property type="evidence" value="ECO:0007669"/>
    <property type="project" value="InterPro"/>
</dbReference>
<dbReference type="SUPFAM" id="SSF54736">
    <property type="entry name" value="ClpS-like"/>
    <property type="match status" value="1"/>
</dbReference>
<dbReference type="Pfam" id="PF16320">
    <property type="entry name" value="Ribosomal_L12_N"/>
    <property type="match status" value="1"/>
</dbReference>
<dbReference type="RefSeq" id="WP_281263978.1">
    <property type="nucleotide sequence ID" value="NZ_LN774881.1"/>
</dbReference>
<evidence type="ECO:0000256" key="3">
    <source>
        <dbReference type="ARBA" id="ARBA00023274"/>
    </source>
</evidence>
<evidence type="ECO:0000259" key="5">
    <source>
        <dbReference type="Pfam" id="PF00542"/>
    </source>
</evidence>
<dbReference type="InterPro" id="IPR013823">
    <property type="entry name" value="Ribosomal_bL12_C"/>
</dbReference>
<feature type="domain" description="Large ribosomal subunit protein bL12 oligomerization" evidence="6">
    <location>
        <begin position="4"/>
        <end position="34"/>
    </location>
</feature>
<dbReference type="Pfam" id="PF00542">
    <property type="entry name" value="Ribosomal_L12"/>
    <property type="match status" value="1"/>
</dbReference>
<dbReference type="SUPFAM" id="SSF48300">
    <property type="entry name" value="Ribosomal protein L7/12, oligomerisation (N-terminal) domain"/>
    <property type="match status" value="1"/>
</dbReference>
<organism evidence="7 8">
    <name type="scientific">Candidatus Westeberhardia cardiocondylae</name>
    <dbReference type="NCBI Taxonomy" id="1594731"/>
    <lineage>
        <taxon>Bacteria</taxon>
        <taxon>Pseudomonadati</taxon>
        <taxon>Pseudomonadota</taxon>
        <taxon>Gammaproteobacteria</taxon>
        <taxon>Enterobacterales</taxon>
        <taxon>Enterobacteriaceae</taxon>
        <taxon>ant endosymbionts</taxon>
        <taxon>Candidatus Westeberhardia</taxon>
    </lineage>
</organism>
<dbReference type="GO" id="GO:0022625">
    <property type="term" value="C:cytosolic large ribosomal subunit"/>
    <property type="evidence" value="ECO:0007669"/>
    <property type="project" value="TreeGrafter"/>
</dbReference>
<evidence type="ECO:0000313" key="8">
    <source>
        <dbReference type="Proteomes" id="UP000242753"/>
    </source>
</evidence>
<keyword evidence="3 4" id="KW-0687">Ribonucleoprotein</keyword>
<evidence type="ECO:0000256" key="2">
    <source>
        <dbReference type="ARBA" id="ARBA00022980"/>
    </source>
</evidence>
<dbReference type="PANTHER" id="PTHR45987">
    <property type="entry name" value="39S RIBOSOMAL PROTEIN L12"/>
    <property type="match status" value="1"/>
</dbReference>
<evidence type="ECO:0000313" key="7">
    <source>
        <dbReference type="EMBL" id="CEN32077.1"/>
    </source>
</evidence>
<dbReference type="HAMAP" id="MF_00368">
    <property type="entry name" value="Ribosomal_bL12"/>
    <property type="match status" value="1"/>
</dbReference>
<dbReference type="InterPro" id="IPR008932">
    <property type="entry name" value="Ribosomal_bL12_oligo"/>
</dbReference>
<dbReference type="Gene3D" id="1.20.5.710">
    <property type="entry name" value="Single helix bin"/>
    <property type="match status" value="1"/>
</dbReference>
<dbReference type="NCBIfam" id="TIGR00855">
    <property type="entry name" value="L12"/>
    <property type="match status" value="1"/>
</dbReference>
<comment type="subunit">
    <text evidence="4">Homodimer. Part of the ribosomal stalk of the 50S ribosomal subunit. Forms a multimeric L10(L12)X complex, where L10 forms an elongated spine to which 2 to 4 L12 dimers bind in a sequential fashion. Binds GTP-bound translation factors.</text>
</comment>
<evidence type="ECO:0000256" key="4">
    <source>
        <dbReference type="HAMAP-Rule" id="MF_00368"/>
    </source>
</evidence>
<dbReference type="PANTHER" id="PTHR45987:SF4">
    <property type="entry name" value="LARGE RIBOSOMAL SUBUNIT PROTEIN BL12M"/>
    <property type="match status" value="1"/>
</dbReference>
<dbReference type="InterPro" id="IPR036235">
    <property type="entry name" value="Ribosomal_bL12_oligo_N_sf"/>
</dbReference>
<dbReference type="Gene3D" id="3.30.1390.10">
    <property type="match status" value="1"/>
</dbReference>
<dbReference type="STRING" id="1594731.WEOB_119"/>
<dbReference type="InterPro" id="IPR014719">
    <property type="entry name" value="Ribosomal_bL12_C/ClpS-like"/>
</dbReference>
<keyword evidence="8" id="KW-1185">Reference proteome</keyword>
<dbReference type="FunFam" id="3.30.1390.10:FF:000001">
    <property type="entry name" value="50S ribosomal protein L7/L12"/>
    <property type="match status" value="1"/>
</dbReference>
<gene>
    <name evidence="4 7" type="primary">rplL</name>
    <name evidence="7" type="ORF">WEOB_119</name>
</gene>
<protein>
    <recommendedName>
        <fullName evidence="4">Large ribosomal subunit protein bL12</fullName>
    </recommendedName>
</protein>
<proteinExistence type="inferred from homology"/>
<accession>A0A0H5BWI7</accession>
<dbReference type="EMBL" id="LN774881">
    <property type="protein sequence ID" value="CEN32077.1"/>
    <property type="molecule type" value="Genomic_DNA"/>
</dbReference>
<keyword evidence="2 4" id="KW-0689">Ribosomal protein</keyword>
<evidence type="ECO:0000259" key="6">
    <source>
        <dbReference type="Pfam" id="PF16320"/>
    </source>
</evidence>
<dbReference type="CDD" id="cd00387">
    <property type="entry name" value="Ribosomal_L7_L12"/>
    <property type="match status" value="1"/>
</dbReference>
<reference evidence="8" key="1">
    <citation type="submission" date="2015-01" db="EMBL/GenBank/DDBJ databases">
        <authorList>
            <person name="Manzano-Marin A."/>
            <person name="Manzano-Marin A."/>
        </authorList>
    </citation>
    <scope>NUCLEOTIDE SEQUENCE [LARGE SCALE GENOMIC DNA]</scope>
    <source>
        <strain evidence="8">obscurior</strain>
    </source>
</reference>